<gene>
    <name evidence="3" type="ORF">SAMN06296427_102187</name>
</gene>
<dbReference type="OrthoDB" id="1450880at2"/>
<dbReference type="EMBL" id="FWXS01000002">
    <property type="protein sequence ID" value="SMC43216.1"/>
    <property type="molecule type" value="Genomic_DNA"/>
</dbReference>
<dbReference type="PANTHER" id="PTHR30570:SF1">
    <property type="entry name" value="PHOSPHATE-BINDING PROTEIN PSTS"/>
    <property type="match status" value="1"/>
</dbReference>
<dbReference type="InterPro" id="IPR050811">
    <property type="entry name" value="Phosphate_ABC_transporter"/>
</dbReference>
<protein>
    <submittedName>
        <fullName evidence="3">Phosphate transport system substrate-binding protein</fullName>
    </submittedName>
</protein>
<evidence type="ECO:0000313" key="3">
    <source>
        <dbReference type="EMBL" id="SMC43216.1"/>
    </source>
</evidence>
<dbReference type="STRING" id="1434700.SAMN06296427_102187"/>
<proteinExistence type="predicted"/>
<dbReference type="Pfam" id="PF12849">
    <property type="entry name" value="PBP_like_2"/>
    <property type="match status" value="1"/>
</dbReference>
<sequence>MTIWVDPANKNLIEALTDVYVMKFPEVKFKFVYEPENIILQNLINSKATAAFINKPLSDQQTKYIYQQTTIEPRSTLLAYDAVIFIAGKESSIESVSIDDLKNSLLANDNRFVFDDGNSGNFNTVTNILKIEIQQGQKVRALENSQQVIEFVTQSTGTVGIIGMNVISEKDNPEVKEILSKIKVLPIKDSANVLREPTVENILEFNYPFFKGVYFIVSEPGFGIGSGFSRFAGSQQGQLIVGREGLQPNFLYDRQVKINNNPL</sequence>
<keyword evidence="4" id="KW-1185">Reference proteome</keyword>
<organism evidence="3 4">
    <name type="scientific">Moheibacter sediminis</name>
    <dbReference type="NCBI Taxonomy" id="1434700"/>
    <lineage>
        <taxon>Bacteria</taxon>
        <taxon>Pseudomonadati</taxon>
        <taxon>Bacteroidota</taxon>
        <taxon>Flavobacteriia</taxon>
        <taxon>Flavobacteriales</taxon>
        <taxon>Weeksellaceae</taxon>
        <taxon>Moheibacter</taxon>
    </lineage>
</organism>
<reference evidence="3 4" key="1">
    <citation type="submission" date="2017-04" db="EMBL/GenBank/DDBJ databases">
        <authorList>
            <person name="Afonso C.L."/>
            <person name="Miller P.J."/>
            <person name="Scott M.A."/>
            <person name="Spackman E."/>
            <person name="Goraichik I."/>
            <person name="Dimitrov K.M."/>
            <person name="Suarez D.L."/>
            <person name="Swayne D.E."/>
        </authorList>
    </citation>
    <scope>NUCLEOTIDE SEQUENCE [LARGE SCALE GENOMIC DNA]</scope>
    <source>
        <strain evidence="3 4">CGMCC 1.12708</strain>
    </source>
</reference>
<evidence type="ECO:0000256" key="1">
    <source>
        <dbReference type="ARBA" id="ARBA00022729"/>
    </source>
</evidence>
<keyword evidence="1" id="KW-0732">Signal</keyword>
<dbReference type="PANTHER" id="PTHR30570">
    <property type="entry name" value="PERIPLASMIC PHOSPHATE BINDING COMPONENT OF PHOSPHATE ABC TRANSPORTER"/>
    <property type="match status" value="1"/>
</dbReference>
<dbReference type="AlphaFoldDB" id="A0A1W1Z4B7"/>
<dbReference type="InterPro" id="IPR024370">
    <property type="entry name" value="PBP_domain"/>
</dbReference>
<dbReference type="Proteomes" id="UP000192393">
    <property type="component" value="Unassembled WGS sequence"/>
</dbReference>
<dbReference type="Gene3D" id="3.40.190.10">
    <property type="entry name" value="Periplasmic binding protein-like II"/>
    <property type="match status" value="2"/>
</dbReference>
<name>A0A1W1Z4B7_9FLAO</name>
<dbReference type="SUPFAM" id="SSF53850">
    <property type="entry name" value="Periplasmic binding protein-like II"/>
    <property type="match status" value="1"/>
</dbReference>
<evidence type="ECO:0000313" key="4">
    <source>
        <dbReference type="Proteomes" id="UP000192393"/>
    </source>
</evidence>
<accession>A0A1W1Z4B7</accession>
<evidence type="ECO:0000259" key="2">
    <source>
        <dbReference type="Pfam" id="PF12849"/>
    </source>
</evidence>
<feature type="domain" description="PBP" evidence="2">
    <location>
        <begin position="5"/>
        <end position="232"/>
    </location>
</feature>